<evidence type="ECO:0000313" key="2">
    <source>
        <dbReference type="Proteomes" id="UP001060039"/>
    </source>
</evidence>
<accession>A0ABY5FU73</accession>
<dbReference type="Pfam" id="PF08002">
    <property type="entry name" value="DUF1697"/>
    <property type="match status" value="1"/>
</dbReference>
<sequence length="179" mass="19098">MTHVFLFRAVNVGGTAKLPMAELRALATELGATDVQTYIASGNLIAAPPGDPLAFARDLENQVETRFGFRREVIVRDAAALRAARDAHPFVIVDPAFSYLVPLASAHVDPTAAAEVPSGDDDWALVGSDLHVRYAHGAGRAELDLARLLRALGVVGTARNLRTVDALLALLDRQPVTEP</sequence>
<gene>
    <name evidence="1" type="ORF">NNL39_09180</name>
</gene>
<organism evidence="1 2">
    <name type="scientific">Microcella humidisoli</name>
    <dbReference type="NCBI Taxonomy" id="2963406"/>
    <lineage>
        <taxon>Bacteria</taxon>
        <taxon>Bacillati</taxon>
        <taxon>Actinomycetota</taxon>
        <taxon>Actinomycetes</taxon>
        <taxon>Micrococcales</taxon>
        <taxon>Microbacteriaceae</taxon>
        <taxon>Microcella</taxon>
    </lineage>
</organism>
<dbReference type="PANTHER" id="PTHR36439">
    <property type="entry name" value="BLL4334 PROTEIN"/>
    <property type="match status" value="1"/>
</dbReference>
<dbReference type="PANTHER" id="PTHR36439:SF1">
    <property type="entry name" value="DUF1697 DOMAIN-CONTAINING PROTEIN"/>
    <property type="match status" value="1"/>
</dbReference>
<evidence type="ECO:0000313" key="1">
    <source>
        <dbReference type="EMBL" id="UTT61845.1"/>
    </source>
</evidence>
<reference evidence="1" key="1">
    <citation type="submission" date="2022-07" db="EMBL/GenBank/DDBJ databases">
        <title>Taxonomic analysis of Microcella humidisoli nov. sp., isolated from riverside soil.</title>
        <authorList>
            <person name="Molina K.M."/>
            <person name="Kim S.B."/>
        </authorList>
    </citation>
    <scope>NUCLEOTIDE SEQUENCE</scope>
    <source>
        <strain evidence="1">MMS21-STM10</strain>
    </source>
</reference>
<protein>
    <submittedName>
        <fullName evidence="1">DUF1697 domain-containing protein</fullName>
    </submittedName>
</protein>
<dbReference type="SUPFAM" id="SSF160379">
    <property type="entry name" value="SP0830-like"/>
    <property type="match status" value="1"/>
</dbReference>
<keyword evidence="2" id="KW-1185">Reference proteome</keyword>
<dbReference type="EMBL" id="CP101497">
    <property type="protein sequence ID" value="UTT61845.1"/>
    <property type="molecule type" value="Genomic_DNA"/>
</dbReference>
<name>A0ABY5FU73_9MICO</name>
<dbReference type="RefSeq" id="WP_255158987.1">
    <property type="nucleotide sequence ID" value="NZ_CP101497.1"/>
</dbReference>
<dbReference type="PIRSF" id="PIRSF008502">
    <property type="entry name" value="UCP008502"/>
    <property type="match status" value="1"/>
</dbReference>
<dbReference type="Gene3D" id="3.30.70.1280">
    <property type="entry name" value="SP0830-like domains"/>
    <property type="match status" value="1"/>
</dbReference>
<dbReference type="Proteomes" id="UP001060039">
    <property type="component" value="Chromosome"/>
</dbReference>
<proteinExistence type="predicted"/>
<dbReference type="InterPro" id="IPR012545">
    <property type="entry name" value="DUF1697"/>
</dbReference>